<gene>
    <name evidence="4" type="ordered locus">Toce_0894</name>
</gene>
<dbReference type="OrthoDB" id="9798107at2"/>
<feature type="binding site" evidence="3">
    <location>
        <position position="56"/>
    </location>
    <ligand>
        <name>Mg(2+)</name>
        <dbReference type="ChEBI" id="CHEBI:18420"/>
        <label>1</label>
    </ligand>
</feature>
<comment type="cofactor">
    <cofactor evidence="3">
        <name>Mg(2+)</name>
        <dbReference type="ChEBI" id="CHEBI:18420"/>
    </cofactor>
    <text evidence="3">Binds 2 magnesium ions per subunit.</text>
</comment>
<dbReference type="AlphaFoldDB" id="D9S2M9"/>
<evidence type="ECO:0000256" key="2">
    <source>
        <dbReference type="ARBA" id="ARBA00022801"/>
    </source>
</evidence>
<dbReference type="Proteomes" id="UP000000272">
    <property type="component" value="Chromosome"/>
</dbReference>
<evidence type="ECO:0000256" key="3">
    <source>
        <dbReference type="PIRSR" id="PIRSR605502-1"/>
    </source>
</evidence>
<evidence type="ECO:0000313" key="4">
    <source>
        <dbReference type="EMBL" id="ADL07656.1"/>
    </source>
</evidence>
<dbReference type="InterPro" id="IPR050792">
    <property type="entry name" value="ADP-ribosylglycohydrolase"/>
</dbReference>
<name>D9S2M9_THEOJ</name>
<evidence type="ECO:0000256" key="1">
    <source>
        <dbReference type="ARBA" id="ARBA00010702"/>
    </source>
</evidence>
<dbReference type="GO" id="GO:0046872">
    <property type="term" value="F:metal ion binding"/>
    <property type="evidence" value="ECO:0007669"/>
    <property type="project" value="UniProtKB-KW"/>
</dbReference>
<dbReference type="EMBL" id="CP002131">
    <property type="protein sequence ID" value="ADL07656.1"/>
    <property type="molecule type" value="Genomic_DNA"/>
</dbReference>
<feature type="binding site" evidence="3">
    <location>
        <position position="57"/>
    </location>
    <ligand>
        <name>Mg(2+)</name>
        <dbReference type="ChEBI" id="CHEBI:18420"/>
        <label>1</label>
    </ligand>
</feature>
<dbReference type="STRING" id="555079.Toce_0894"/>
<dbReference type="PANTHER" id="PTHR16222">
    <property type="entry name" value="ADP-RIBOSYLGLYCOHYDROLASE"/>
    <property type="match status" value="1"/>
</dbReference>
<dbReference type="RefSeq" id="WP_013275699.1">
    <property type="nucleotide sequence ID" value="NC_014377.1"/>
</dbReference>
<evidence type="ECO:0000313" key="5">
    <source>
        <dbReference type="Proteomes" id="UP000000272"/>
    </source>
</evidence>
<dbReference type="PANTHER" id="PTHR16222:SF24">
    <property type="entry name" value="ADP-RIBOSYLHYDROLASE ARH3"/>
    <property type="match status" value="1"/>
</dbReference>
<dbReference type="eggNOG" id="COG1397">
    <property type="taxonomic scope" value="Bacteria"/>
</dbReference>
<dbReference type="Pfam" id="PF03747">
    <property type="entry name" value="ADP_ribosyl_GH"/>
    <property type="match status" value="1"/>
</dbReference>
<keyword evidence="3" id="KW-0479">Metal-binding</keyword>
<keyword evidence="3" id="KW-0460">Magnesium</keyword>
<keyword evidence="5" id="KW-1185">Reference proteome</keyword>
<comment type="similarity">
    <text evidence="1">Belongs to the ADP-ribosylglycohydrolase family.</text>
</comment>
<dbReference type="KEGG" id="toc:Toce_0894"/>
<dbReference type="InterPro" id="IPR036705">
    <property type="entry name" value="Ribosyl_crysJ1_sf"/>
</dbReference>
<accession>D9S2M9</accession>
<feature type="binding site" evidence="3">
    <location>
        <position position="58"/>
    </location>
    <ligand>
        <name>Mg(2+)</name>
        <dbReference type="ChEBI" id="CHEBI:18420"/>
        <label>1</label>
    </ligand>
</feature>
<sequence length="162" mass="17960">MKRTKEHFRGCLLGEATGDALGRPVEFLRPNEIKKEYGENGITDLITDINGKAGITDDTQITLFTAEDLLRAETRGREKGICHLHSVVYHAYLRWLQTQGYPQDSEKDFIYDGLLITVKELYARRGPGSTCLSALSSGRMGTIEQPVNNSKGCGGVMRVTPI</sequence>
<dbReference type="SUPFAM" id="SSF101478">
    <property type="entry name" value="ADP-ribosylglycohydrolase"/>
    <property type="match status" value="1"/>
</dbReference>
<dbReference type="Gene3D" id="1.10.4080.10">
    <property type="entry name" value="ADP-ribosylation/Crystallin J1"/>
    <property type="match status" value="1"/>
</dbReference>
<organism evidence="4 5">
    <name type="scientific">Thermosediminibacter oceani (strain ATCC BAA-1034 / DSM 16646 / JW/IW-1228P)</name>
    <dbReference type="NCBI Taxonomy" id="555079"/>
    <lineage>
        <taxon>Bacteria</taxon>
        <taxon>Bacillati</taxon>
        <taxon>Bacillota</taxon>
        <taxon>Clostridia</taxon>
        <taxon>Thermosediminibacterales</taxon>
        <taxon>Thermosediminibacteraceae</taxon>
        <taxon>Thermosediminibacter</taxon>
    </lineage>
</organism>
<reference evidence="4 5" key="1">
    <citation type="journal article" date="2010" name="Stand. Genomic Sci.">
        <title>Complete genome sequence of Thermosediminibacter oceani type strain (JW/IW-1228P).</title>
        <authorList>
            <person name="Pitluck S."/>
            <person name="Yasawong M."/>
            <person name="Munk C."/>
            <person name="Nolan M."/>
            <person name="Lapidus A."/>
            <person name="Lucas S."/>
            <person name="Glavina Del Rio T."/>
            <person name="Tice H."/>
            <person name="Cheng J.F."/>
            <person name="Bruce D."/>
            <person name="Detter C."/>
            <person name="Tapia R."/>
            <person name="Han C."/>
            <person name="Goodwin L."/>
            <person name="Liolios K."/>
            <person name="Ivanova N."/>
            <person name="Mavromatis K."/>
            <person name="Mikhailova N."/>
            <person name="Pati A."/>
            <person name="Chen A."/>
            <person name="Palaniappan K."/>
            <person name="Land M."/>
            <person name="Hauser L."/>
            <person name="Chang Y.J."/>
            <person name="Jeffries C.D."/>
            <person name="Rohde M."/>
            <person name="Spring S."/>
            <person name="Sikorski J."/>
            <person name="Goker M."/>
            <person name="Woyke T."/>
            <person name="Bristow J."/>
            <person name="Eisen J.A."/>
            <person name="Markowitz V."/>
            <person name="Hugenholtz P."/>
            <person name="Kyrpides N.C."/>
            <person name="Klenk H.P."/>
        </authorList>
    </citation>
    <scope>NUCLEOTIDE SEQUENCE [LARGE SCALE GENOMIC DNA]</scope>
    <source>
        <strain evidence="5">ATCC BAA-1034 / DSM 16646 / JW/IW-1228P</strain>
    </source>
</reference>
<protein>
    <submittedName>
        <fullName evidence="4">ADP-ribosylation/Crystallin J1</fullName>
    </submittedName>
</protein>
<keyword evidence="2" id="KW-0378">Hydrolase</keyword>
<proteinExistence type="inferred from homology"/>
<dbReference type="HOGENOM" id="CLU_1634595_0_0_9"/>
<dbReference type="InterPro" id="IPR005502">
    <property type="entry name" value="Ribosyl_crysJ1"/>
</dbReference>
<dbReference type="GO" id="GO:0016787">
    <property type="term" value="F:hydrolase activity"/>
    <property type="evidence" value="ECO:0007669"/>
    <property type="project" value="UniProtKB-KW"/>
</dbReference>